<feature type="non-terminal residue" evidence="1">
    <location>
        <position position="31"/>
    </location>
</feature>
<organism evidence="1">
    <name type="scientific">marine sediment metagenome</name>
    <dbReference type="NCBI Taxonomy" id="412755"/>
    <lineage>
        <taxon>unclassified sequences</taxon>
        <taxon>metagenomes</taxon>
        <taxon>ecological metagenomes</taxon>
    </lineage>
</organism>
<dbReference type="AlphaFoldDB" id="X1BKB0"/>
<reference evidence="1" key="1">
    <citation type="journal article" date="2014" name="Front. Microbiol.">
        <title>High frequency of phylogenetically diverse reductive dehalogenase-homologous genes in deep subseafloor sedimentary metagenomes.</title>
        <authorList>
            <person name="Kawai M."/>
            <person name="Futagami T."/>
            <person name="Toyoda A."/>
            <person name="Takaki Y."/>
            <person name="Nishi S."/>
            <person name="Hori S."/>
            <person name="Arai W."/>
            <person name="Tsubouchi T."/>
            <person name="Morono Y."/>
            <person name="Uchiyama I."/>
            <person name="Ito T."/>
            <person name="Fujiyama A."/>
            <person name="Inagaki F."/>
            <person name="Takami H."/>
        </authorList>
    </citation>
    <scope>NUCLEOTIDE SEQUENCE</scope>
    <source>
        <strain evidence="1">Expedition CK06-06</strain>
    </source>
</reference>
<accession>X1BKB0</accession>
<protein>
    <submittedName>
        <fullName evidence="1">Uncharacterized protein</fullName>
    </submittedName>
</protein>
<proteinExistence type="predicted"/>
<gene>
    <name evidence="1" type="ORF">S01H4_31967</name>
</gene>
<name>X1BKB0_9ZZZZ</name>
<dbReference type="EMBL" id="BART01016656">
    <property type="protein sequence ID" value="GAG84503.1"/>
    <property type="molecule type" value="Genomic_DNA"/>
</dbReference>
<evidence type="ECO:0000313" key="1">
    <source>
        <dbReference type="EMBL" id="GAG84503.1"/>
    </source>
</evidence>
<sequence>MSYEAVSSETKIKKIKGSILIDAPYGSDILG</sequence>
<comment type="caution">
    <text evidence="1">The sequence shown here is derived from an EMBL/GenBank/DDBJ whole genome shotgun (WGS) entry which is preliminary data.</text>
</comment>